<evidence type="ECO:0000313" key="3">
    <source>
        <dbReference type="Proteomes" id="UP000198426"/>
    </source>
</evidence>
<reference evidence="2 3" key="1">
    <citation type="submission" date="2017-06" db="EMBL/GenBank/DDBJ databases">
        <authorList>
            <person name="Kim H.J."/>
            <person name="Triplett B.A."/>
        </authorList>
    </citation>
    <scope>NUCLEOTIDE SEQUENCE [LARGE SCALE GENOMIC DNA]</scope>
    <source>
        <strain evidence="2 3">DSM 29339</strain>
    </source>
</reference>
<dbReference type="EMBL" id="FZOY01000017">
    <property type="protein sequence ID" value="SNT40879.1"/>
    <property type="molecule type" value="Genomic_DNA"/>
</dbReference>
<feature type="transmembrane region" description="Helical" evidence="1">
    <location>
        <begin position="59"/>
        <end position="82"/>
    </location>
</feature>
<proteinExistence type="predicted"/>
<keyword evidence="1" id="KW-0472">Membrane</keyword>
<accession>A0A239MGE3</accession>
<dbReference type="InterPro" id="IPR027417">
    <property type="entry name" value="P-loop_NTPase"/>
</dbReference>
<keyword evidence="2" id="KW-0808">Transferase</keyword>
<keyword evidence="1" id="KW-0812">Transmembrane</keyword>
<protein>
    <submittedName>
        <fullName evidence="2">Sulfotransferase family protein</fullName>
    </submittedName>
</protein>
<dbReference type="Pfam" id="PF13469">
    <property type="entry name" value="Sulfotransfer_3"/>
    <property type="match status" value="1"/>
</dbReference>
<dbReference type="AlphaFoldDB" id="A0A239MGE3"/>
<dbReference type="Gene3D" id="3.40.50.300">
    <property type="entry name" value="P-loop containing nucleotide triphosphate hydrolases"/>
    <property type="match status" value="1"/>
</dbReference>
<feature type="transmembrane region" description="Helical" evidence="1">
    <location>
        <begin position="29"/>
        <end position="47"/>
    </location>
</feature>
<dbReference type="GO" id="GO:0016740">
    <property type="term" value="F:transferase activity"/>
    <property type="evidence" value="ECO:0007669"/>
    <property type="project" value="UniProtKB-KW"/>
</dbReference>
<name>A0A239MGE3_9RHOB</name>
<evidence type="ECO:0000256" key="1">
    <source>
        <dbReference type="SAM" id="Phobius"/>
    </source>
</evidence>
<gene>
    <name evidence="2" type="ORF">SAMN05421757_11728</name>
</gene>
<keyword evidence="3" id="KW-1185">Reference proteome</keyword>
<sequence>MFDNQLDDTQKERAVRDAGLRLLLGAWQITWRFGLALGATVLPILLADEFGFVPFDTTLGVLLRVDFIVVVSIVAIALGWFASNRIGDAPHKTSTTGQQDVGNKMFHTLAFASPRALRLAAKLDDRLYGTQLSRVRTTPPIFITSLARGGTTAVLNSMHGLPQVATHLYRDMPLITAPMLWSKLGGKNRAVARQKRAHGDGMEIDFDSPEAFDEVLWTLFWPEKYSDDGIQLWDKPDANEEARQEFELHFKKITLLRRPDSATGEDLKVRYLSKNNANIARLRLLPDMFPGCDIVVPLRHPSAHAASLLRQHENFSSLHAEDPFVLRYMRDIGHFEFGALHRPIFFDDWSTDGRSPEEPDYWLAYWVAAFKEVESHASDLHILPQDDLRATPDRTMTRLLDMLDLEAPGEFSSFFRHTPDQRPSHLFSPSLLKEAEDIYAALLGHAGRAPRARLKHDLEQ</sequence>
<keyword evidence="1" id="KW-1133">Transmembrane helix</keyword>
<dbReference type="SUPFAM" id="SSF52540">
    <property type="entry name" value="P-loop containing nucleoside triphosphate hydrolases"/>
    <property type="match status" value="1"/>
</dbReference>
<evidence type="ECO:0000313" key="2">
    <source>
        <dbReference type="EMBL" id="SNT40879.1"/>
    </source>
</evidence>
<dbReference type="RefSeq" id="WP_176443003.1">
    <property type="nucleotide sequence ID" value="NZ_FZOY01000017.1"/>
</dbReference>
<dbReference type="Proteomes" id="UP000198426">
    <property type="component" value="Unassembled WGS sequence"/>
</dbReference>
<organism evidence="2 3">
    <name type="scientific">Tropicimonas sediminicola</name>
    <dbReference type="NCBI Taxonomy" id="1031541"/>
    <lineage>
        <taxon>Bacteria</taxon>
        <taxon>Pseudomonadati</taxon>
        <taxon>Pseudomonadota</taxon>
        <taxon>Alphaproteobacteria</taxon>
        <taxon>Rhodobacterales</taxon>
        <taxon>Roseobacteraceae</taxon>
        <taxon>Tropicimonas</taxon>
    </lineage>
</organism>